<evidence type="ECO:0000256" key="1">
    <source>
        <dbReference type="SAM" id="MobiDB-lite"/>
    </source>
</evidence>
<dbReference type="Proteomes" id="UP000218231">
    <property type="component" value="Unassembled WGS sequence"/>
</dbReference>
<comment type="caution">
    <text evidence="2">The sequence shown here is derived from an EMBL/GenBank/DDBJ whole genome shotgun (WGS) entry which is preliminary data.</text>
</comment>
<gene>
    <name evidence="2" type="ORF">WR25_21185</name>
</gene>
<accession>A0A2A2LDE7</accession>
<feature type="region of interest" description="Disordered" evidence="1">
    <location>
        <begin position="187"/>
        <end position="207"/>
    </location>
</feature>
<keyword evidence="3" id="KW-1185">Reference proteome</keyword>
<feature type="region of interest" description="Disordered" evidence="1">
    <location>
        <begin position="1"/>
        <end position="106"/>
    </location>
</feature>
<evidence type="ECO:0000313" key="2">
    <source>
        <dbReference type="EMBL" id="PAV84087.1"/>
    </source>
</evidence>
<feature type="compositionally biased region" description="Basic and acidic residues" evidence="1">
    <location>
        <begin position="198"/>
        <end position="207"/>
    </location>
</feature>
<proteinExistence type="predicted"/>
<dbReference type="EMBL" id="LIAE01006889">
    <property type="protein sequence ID" value="PAV84087.1"/>
    <property type="molecule type" value="Genomic_DNA"/>
</dbReference>
<organism evidence="2 3">
    <name type="scientific">Diploscapter pachys</name>
    <dbReference type="NCBI Taxonomy" id="2018661"/>
    <lineage>
        <taxon>Eukaryota</taxon>
        <taxon>Metazoa</taxon>
        <taxon>Ecdysozoa</taxon>
        <taxon>Nematoda</taxon>
        <taxon>Chromadorea</taxon>
        <taxon>Rhabditida</taxon>
        <taxon>Rhabditina</taxon>
        <taxon>Rhabditomorpha</taxon>
        <taxon>Rhabditoidea</taxon>
        <taxon>Rhabditidae</taxon>
        <taxon>Diploscapter</taxon>
    </lineage>
</organism>
<evidence type="ECO:0000313" key="3">
    <source>
        <dbReference type="Proteomes" id="UP000218231"/>
    </source>
</evidence>
<sequence length="265" mass="30096">MGCTQSRKIAKFRSSTDRYPLRRRPRLVVTASGDRRVVFSSSSSISSKSSDKEMPNDPSKTNGQQIRKRLVKNSNEVQPLGNRKPSQSLASDYDVNASAKRDAKTKSDIYYPSQKYAAGKTIHNKLLPRPASFTQQIHVAHKLQAKPSIQKVPSNKSKNSVYIEPNLRKEIFAKTNTSPREIVRKQLEKQENTSPHPVLEEKERREVPEKRSLSAAGIAIAEKQKEARAFIKKLQYIAHEKDSAVETLYEVTRTKSRVAPYKEYT</sequence>
<protein>
    <submittedName>
        <fullName evidence="2">Uncharacterized protein</fullName>
    </submittedName>
</protein>
<name>A0A2A2LDE7_9BILA</name>
<reference evidence="2 3" key="1">
    <citation type="journal article" date="2017" name="Curr. Biol.">
        <title>Genome architecture and evolution of a unichromosomal asexual nematode.</title>
        <authorList>
            <person name="Fradin H."/>
            <person name="Zegar C."/>
            <person name="Gutwein M."/>
            <person name="Lucas J."/>
            <person name="Kovtun M."/>
            <person name="Corcoran D."/>
            <person name="Baugh L.R."/>
            <person name="Kiontke K."/>
            <person name="Gunsalus K."/>
            <person name="Fitch D.H."/>
            <person name="Piano F."/>
        </authorList>
    </citation>
    <scope>NUCLEOTIDE SEQUENCE [LARGE SCALE GENOMIC DNA]</scope>
    <source>
        <strain evidence="2">PF1309</strain>
    </source>
</reference>
<dbReference type="AlphaFoldDB" id="A0A2A2LDE7"/>